<evidence type="ECO:0000259" key="9">
    <source>
        <dbReference type="PROSITE" id="PS00624"/>
    </source>
</evidence>
<dbReference type="Proteomes" id="UP001144673">
    <property type="component" value="Unassembled WGS sequence"/>
</dbReference>
<keyword evidence="4 6" id="KW-0274">FAD</keyword>
<dbReference type="Gene3D" id="3.50.50.60">
    <property type="entry name" value="FAD/NAD(P)-binding domain"/>
    <property type="match status" value="2"/>
</dbReference>
<evidence type="ECO:0000313" key="11">
    <source>
        <dbReference type="Proteomes" id="UP001144673"/>
    </source>
</evidence>
<dbReference type="Pfam" id="PF00732">
    <property type="entry name" value="GMC_oxred_N"/>
    <property type="match status" value="1"/>
</dbReference>
<gene>
    <name evidence="10" type="ORF">LMH87_008288</name>
</gene>
<dbReference type="RefSeq" id="XP_056057385.1">
    <property type="nucleotide sequence ID" value="XM_056196650.1"/>
</dbReference>
<dbReference type="GO" id="GO:0050660">
    <property type="term" value="F:flavin adenine dinucleotide binding"/>
    <property type="evidence" value="ECO:0007669"/>
    <property type="project" value="InterPro"/>
</dbReference>
<accession>A0A9W8QK52</accession>
<dbReference type="Pfam" id="PF05199">
    <property type="entry name" value="GMC_oxred_C"/>
    <property type="match status" value="1"/>
</dbReference>
<dbReference type="InterPro" id="IPR012132">
    <property type="entry name" value="GMC_OxRdtase"/>
</dbReference>
<feature type="binding site" evidence="6">
    <location>
        <position position="262"/>
    </location>
    <ligand>
        <name>FAD</name>
        <dbReference type="ChEBI" id="CHEBI:57692"/>
    </ligand>
</feature>
<dbReference type="Gene3D" id="3.30.560.10">
    <property type="entry name" value="Glucose Oxidase, domain 3"/>
    <property type="match status" value="2"/>
</dbReference>
<evidence type="ECO:0000256" key="4">
    <source>
        <dbReference type="ARBA" id="ARBA00022827"/>
    </source>
</evidence>
<keyword evidence="11" id="KW-1185">Reference proteome</keyword>
<dbReference type="InterPro" id="IPR036188">
    <property type="entry name" value="FAD/NAD-bd_sf"/>
</dbReference>
<dbReference type="AlphaFoldDB" id="A0A9W8QK52"/>
<dbReference type="PROSITE" id="PS00624">
    <property type="entry name" value="GMC_OXRED_2"/>
    <property type="match status" value="1"/>
</dbReference>
<proteinExistence type="inferred from homology"/>
<dbReference type="SUPFAM" id="SSF51905">
    <property type="entry name" value="FAD/NAD(P)-binding domain"/>
    <property type="match status" value="1"/>
</dbReference>
<dbReference type="SUPFAM" id="SSF54373">
    <property type="entry name" value="FAD-linked reductases, C-terminal domain"/>
    <property type="match status" value="1"/>
</dbReference>
<protein>
    <recommendedName>
        <fullName evidence="8 9">Glucose-methanol-choline oxidoreductase N-terminal domain-containing protein</fullName>
    </recommendedName>
</protein>
<dbReference type="InterPro" id="IPR007867">
    <property type="entry name" value="GMC_OxRtase_C"/>
</dbReference>
<evidence type="ECO:0000256" key="3">
    <source>
        <dbReference type="ARBA" id="ARBA00022630"/>
    </source>
</evidence>
<feature type="active site" description="Proton acceptor" evidence="5">
    <location>
        <position position="517"/>
    </location>
</feature>
<evidence type="ECO:0000259" key="8">
    <source>
        <dbReference type="PROSITE" id="PS00623"/>
    </source>
</evidence>
<evidence type="ECO:0000256" key="1">
    <source>
        <dbReference type="ARBA" id="ARBA00001974"/>
    </source>
</evidence>
<sequence length="537" mass="59434">MFTRHKNPIHNPLRYAAAERHSGPPVTVAAARRTLPTYDYVIVGAGTAGCVLASKLSEDPNITVLLLEAGGDNNKVLETKVPLMFAKLFHTSHDWNYYTAEQQSIAGRRLYWPRGRILGGSSSLNAMMYHHASASDFEEWVTVHGCEGWGYSDLVPHFRAVERFTPNPARPEINTDHHGDAGQWHVGYSWLSPIVEDGFLPACHDAGISPNSDFNSSGVSLGVSRFQTFIDTKGQRSSLATAFLDPEVMKRPNLYVGCGAYVTKVLFDRINNEKPTAIGIEFQTSRDSVRYHVHAKREVILSGGSINTPQILTLSGIGSREELRKHAIGFVLANDHVGKNAPDLEIIAAPFSFSHHGEERPVDQAGVFSFVPICLRPQSKGTVSLKSTDIFDHPIIDPEYLTDEEDNDKRVLIAGLRLCLKIMRSPSFERYFEPVPTDDDTSSYWWPYSCSDPNSITDEQLGRFLVERAFTLYHPVGSARMGRSPSDSVVDLQCRVHGTNGLRIVDASIFPEQISGHPTAPIAAIAHKVSEMIAKAR</sequence>
<feature type="domain" description="Glucose-methanol-choline oxidoreductase N-terminal" evidence="8">
    <location>
        <begin position="115"/>
        <end position="138"/>
    </location>
</feature>
<dbReference type="PANTHER" id="PTHR11552:SF147">
    <property type="entry name" value="CHOLINE DEHYDROGENASE, MITOCHONDRIAL"/>
    <property type="match status" value="1"/>
</dbReference>
<evidence type="ECO:0000256" key="2">
    <source>
        <dbReference type="ARBA" id="ARBA00010790"/>
    </source>
</evidence>
<dbReference type="GeneID" id="80895447"/>
<dbReference type="PIRSF" id="PIRSF000137">
    <property type="entry name" value="Alcohol_oxidase"/>
    <property type="match status" value="1"/>
</dbReference>
<feature type="domain" description="Glucose-methanol-choline oxidoreductase N-terminal" evidence="9">
    <location>
        <begin position="304"/>
        <end position="318"/>
    </location>
</feature>
<comment type="cofactor">
    <cofactor evidence="1 6">
        <name>FAD</name>
        <dbReference type="ChEBI" id="CHEBI:57692"/>
    </cofactor>
</comment>
<evidence type="ECO:0000256" key="5">
    <source>
        <dbReference type="PIRSR" id="PIRSR000137-1"/>
    </source>
</evidence>
<dbReference type="PANTHER" id="PTHR11552">
    <property type="entry name" value="GLUCOSE-METHANOL-CHOLINE GMC OXIDOREDUCTASE"/>
    <property type="match status" value="1"/>
</dbReference>
<evidence type="ECO:0000313" key="10">
    <source>
        <dbReference type="EMBL" id="KAJ4159386.1"/>
    </source>
</evidence>
<dbReference type="KEGG" id="amus:LMH87_008288"/>
<keyword evidence="3 7" id="KW-0285">Flavoprotein</keyword>
<organism evidence="10 11">
    <name type="scientific">Akanthomyces muscarius</name>
    <name type="common">Entomopathogenic fungus</name>
    <name type="synonym">Lecanicillium muscarium</name>
    <dbReference type="NCBI Taxonomy" id="2231603"/>
    <lineage>
        <taxon>Eukaryota</taxon>
        <taxon>Fungi</taxon>
        <taxon>Dikarya</taxon>
        <taxon>Ascomycota</taxon>
        <taxon>Pezizomycotina</taxon>
        <taxon>Sordariomycetes</taxon>
        <taxon>Hypocreomycetidae</taxon>
        <taxon>Hypocreales</taxon>
        <taxon>Cordycipitaceae</taxon>
        <taxon>Akanthomyces</taxon>
    </lineage>
</organism>
<evidence type="ECO:0000256" key="6">
    <source>
        <dbReference type="PIRSR" id="PIRSR000137-2"/>
    </source>
</evidence>
<feature type="active site" description="Proton donor" evidence="5">
    <location>
        <position position="474"/>
    </location>
</feature>
<comment type="similarity">
    <text evidence="2 7">Belongs to the GMC oxidoreductase family.</text>
</comment>
<dbReference type="InterPro" id="IPR000172">
    <property type="entry name" value="GMC_OxRdtase_N"/>
</dbReference>
<dbReference type="PROSITE" id="PS00623">
    <property type="entry name" value="GMC_OXRED_1"/>
    <property type="match status" value="1"/>
</dbReference>
<dbReference type="EMBL" id="JAJHUN010000005">
    <property type="protein sequence ID" value="KAJ4159386.1"/>
    <property type="molecule type" value="Genomic_DNA"/>
</dbReference>
<name>A0A9W8QK52_AKAMU</name>
<comment type="caution">
    <text evidence="10">The sequence shown here is derived from an EMBL/GenBank/DDBJ whole genome shotgun (WGS) entry which is preliminary data.</text>
</comment>
<reference evidence="10" key="1">
    <citation type="journal article" date="2023" name="Access Microbiol">
        <title>De-novo genome assembly for Akanthomyces muscarius, a biocontrol agent of insect agricultural pests.</title>
        <authorList>
            <person name="Erdos Z."/>
            <person name="Studholme D.J."/>
            <person name="Raymond B."/>
            <person name="Sharma M."/>
        </authorList>
    </citation>
    <scope>NUCLEOTIDE SEQUENCE</scope>
    <source>
        <strain evidence="10">Ve6</strain>
    </source>
</reference>
<evidence type="ECO:0000256" key="7">
    <source>
        <dbReference type="RuleBase" id="RU003968"/>
    </source>
</evidence>
<dbReference type="GO" id="GO:0016614">
    <property type="term" value="F:oxidoreductase activity, acting on CH-OH group of donors"/>
    <property type="evidence" value="ECO:0007669"/>
    <property type="project" value="InterPro"/>
</dbReference>